<accession>A0A9N9GJ70</accession>
<name>A0A9N9GJ70_9GLOM</name>
<evidence type="ECO:0000256" key="2">
    <source>
        <dbReference type="ARBA" id="ARBA00022692"/>
    </source>
</evidence>
<dbReference type="OrthoDB" id="191139at2759"/>
<keyword evidence="2 5" id="KW-0812">Transmembrane</keyword>
<proteinExistence type="predicted"/>
<organism evidence="6 7">
    <name type="scientific">Ambispora leptoticha</name>
    <dbReference type="NCBI Taxonomy" id="144679"/>
    <lineage>
        <taxon>Eukaryota</taxon>
        <taxon>Fungi</taxon>
        <taxon>Fungi incertae sedis</taxon>
        <taxon>Mucoromycota</taxon>
        <taxon>Glomeromycotina</taxon>
        <taxon>Glomeromycetes</taxon>
        <taxon>Archaeosporales</taxon>
        <taxon>Ambisporaceae</taxon>
        <taxon>Ambispora</taxon>
    </lineage>
</organism>
<evidence type="ECO:0000313" key="7">
    <source>
        <dbReference type="Proteomes" id="UP000789508"/>
    </source>
</evidence>
<protein>
    <submittedName>
        <fullName evidence="6">2686_t:CDS:1</fullName>
    </submittedName>
</protein>
<feature type="transmembrane region" description="Helical" evidence="5">
    <location>
        <begin position="291"/>
        <end position="314"/>
    </location>
</feature>
<keyword evidence="4 5" id="KW-0472">Membrane</keyword>
<evidence type="ECO:0000313" key="6">
    <source>
        <dbReference type="EMBL" id="CAG8605769.1"/>
    </source>
</evidence>
<feature type="transmembrane region" description="Helical" evidence="5">
    <location>
        <begin position="260"/>
        <end position="279"/>
    </location>
</feature>
<comment type="caution">
    <text evidence="6">The sequence shown here is derived from an EMBL/GenBank/DDBJ whole genome shotgun (WGS) entry which is preliminary data.</text>
</comment>
<dbReference type="GO" id="GO:0055085">
    <property type="term" value="P:transmembrane transport"/>
    <property type="evidence" value="ECO:0007669"/>
    <property type="project" value="InterPro"/>
</dbReference>
<dbReference type="Proteomes" id="UP000789508">
    <property type="component" value="Unassembled WGS sequence"/>
</dbReference>
<feature type="non-terminal residue" evidence="6">
    <location>
        <position position="392"/>
    </location>
</feature>
<feature type="transmembrane region" description="Helical" evidence="5">
    <location>
        <begin position="111"/>
        <end position="133"/>
    </location>
</feature>
<keyword evidence="3 5" id="KW-1133">Transmembrane helix</keyword>
<evidence type="ECO:0000256" key="1">
    <source>
        <dbReference type="ARBA" id="ARBA00004141"/>
    </source>
</evidence>
<dbReference type="Pfam" id="PF03547">
    <property type="entry name" value="Mem_trans"/>
    <property type="match status" value="1"/>
</dbReference>
<reference evidence="6" key="1">
    <citation type="submission" date="2021-06" db="EMBL/GenBank/DDBJ databases">
        <authorList>
            <person name="Kallberg Y."/>
            <person name="Tangrot J."/>
            <person name="Rosling A."/>
        </authorList>
    </citation>
    <scope>NUCLEOTIDE SEQUENCE</scope>
    <source>
        <strain evidence="6">FL130A</strain>
    </source>
</reference>
<feature type="transmembrane region" description="Helical" evidence="5">
    <location>
        <begin position="326"/>
        <end position="345"/>
    </location>
</feature>
<feature type="transmembrane region" description="Helical" evidence="5">
    <location>
        <begin position="153"/>
        <end position="174"/>
    </location>
</feature>
<dbReference type="GO" id="GO:0005783">
    <property type="term" value="C:endoplasmic reticulum"/>
    <property type="evidence" value="ECO:0007669"/>
    <property type="project" value="TreeGrafter"/>
</dbReference>
<dbReference type="AlphaFoldDB" id="A0A9N9GJ70"/>
<evidence type="ECO:0000256" key="4">
    <source>
        <dbReference type="ARBA" id="ARBA00023136"/>
    </source>
</evidence>
<evidence type="ECO:0000256" key="5">
    <source>
        <dbReference type="SAM" id="Phobius"/>
    </source>
</evidence>
<dbReference type="GO" id="GO:0016020">
    <property type="term" value="C:membrane"/>
    <property type="evidence" value="ECO:0007669"/>
    <property type="project" value="UniProtKB-SubCell"/>
</dbReference>
<dbReference type="InterPro" id="IPR004776">
    <property type="entry name" value="Mem_transp_PIN-like"/>
</dbReference>
<keyword evidence="7" id="KW-1185">Reference proteome</keyword>
<gene>
    <name evidence="6" type="ORF">ALEPTO_LOCUS8348</name>
</gene>
<evidence type="ECO:0000256" key="3">
    <source>
        <dbReference type="ARBA" id="ARBA00022989"/>
    </source>
</evidence>
<dbReference type="EMBL" id="CAJVPS010004600">
    <property type="protein sequence ID" value="CAG8605769.1"/>
    <property type="molecule type" value="Genomic_DNA"/>
</dbReference>
<feature type="transmembrane region" description="Helical" evidence="5">
    <location>
        <begin position="227"/>
        <end position="248"/>
    </location>
</feature>
<sequence>SRIKKSFHSEKKSNQDEFFAFINTFSEAVTGYYCAKYDVLNANAQRGLSKLTVKLLLPCLLFAQVAESIDAETLLRLWPIPAFFITTSLISGFLGLVGGKIFNFSNSQTRLIATGIIFNNVTSMPIGLIQSLAATEAIEFLLWGEHDKPKKAFARGVSYALLNTLLANILRFSLGTWLLKKKESDVADEEQIDTENIPLLSSSSHQTPHAPFSNLINKINGFMNAPLYAALIAIIVGTIPTIRSLFFGESAILYTVITRPVQYIGEIAIPFTILLLGAQLNNISPHKSRELLPIISYIMTCRFIIMPIIGISLVVLTRGWYFDDPMLWFVLMLAASGPTAINTMNMAQITGSFQEEVAALLAYSYIALAPMITVFTMIMLSVIESLTHQDHN</sequence>
<feature type="transmembrane region" description="Helical" evidence="5">
    <location>
        <begin position="78"/>
        <end position="99"/>
    </location>
</feature>
<comment type="subcellular location">
    <subcellularLocation>
        <location evidence="1">Membrane</location>
        <topology evidence="1">Multi-pass membrane protein</topology>
    </subcellularLocation>
</comment>
<dbReference type="PANTHER" id="PTHR31794:SF4">
    <property type="entry name" value="AUXIN EFFLUX TRANSPORTER FAMILY PROTEIN (EUROFUNG)"/>
    <property type="match status" value="1"/>
</dbReference>
<dbReference type="PANTHER" id="PTHR31794">
    <property type="entry name" value="AUXIN EFFLUX TRANSPORTER FAMILY PROTEIN (EUROFUNG)"/>
    <property type="match status" value="1"/>
</dbReference>
<feature type="transmembrane region" description="Helical" evidence="5">
    <location>
        <begin position="357"/>
        <end position="383"/>
    </location>
</feature>